<evidence type="ECO:0000313" key="2">
    <source>
        <dbReference type="EMBL" id="CAK7336388.1"/>
    </source>
</evidence>
<feature type="region of interest" description="Disordered" evidence="1">
    <location>
        <begin position="1"/>
        <end position="21"/>
    </location>
</feature>
<evidence type="ECO:0000256" key="1">
    <source>
        <dbReference type="SAM" id="MobiDB-lite"/>
    </source>
</evidence>
<proteinExistence type="predicted"/>
<dbReference type="Proteomes" id="UP001314170">
    <property type="component" value="Unassembled WGS sequence"/>
</dbReference>
<organism evidence="2 3">
    <name type="scientific">Dovyalis caffra</name>
    <dbReference type="NCBI Taxonomy" id="77055"/>
    <lineage>
        <taxon>Eukaryota</taxon>
        <taxon>Viridiplantae</taxon>
        <taxon>Streptophyta</taxon>
        <taxon>Embryophyta</taxon>
        <taxon>Tracheophyta</taxon>
        <taxon>Spermatophyta</taxon>
        <taxon>Magnoliopsida</taxon>
        <taxon>eudicotyledons</taxon>
        <taxon>Gunneridae</taxon>
        <taxon>Pentapetalae</taxon>
        <taxon>rosids</taxon>
        <taxon>fabids</taxon>
        <taxon>Malpighiales</taxon>
        <taxon>Salicaceae</taxon>
        <taxon>Flacourtieae</taxon>
        <taxon>Dovyalis</taxon>
    </lineage>
</organism>
<gene>
    <name evidence="2" type="ORF">DCAF_LOCUS11396</name>
</gene>
<evidence type="ECO:0000313" key="3">
    <source>
        <dbReference type="Proteomes" id="UP001314170"/>
    </source>
</evidence>
<reference evidence="2 3" key="1">
    <citation type="submission" date="2024-01" db="EMBL/GenBank/DDBJ databases">
        <authorList>
            <person name="Waweru B."/>
        </authorList>
    </citation>
    <scope>NUCLEOTIDE SEQUENCE [LARGE SCALE GENOMIC DNA]</scope>
</reference>
<dbReference type="AlphaFoldDB" id="A0AAV1RLY3"/>
<keyword evidence="3" id="KW-1185">Reference proteome</keyword>
<accession>A0AAV1RLY3</accession>
<comment type="caution">
    <text evidence="2">The sequence shown here is derived from an EMBL/GenBank/DDBJ whole genome shotgun (WGS) entry which is preliminary data.</text>
</comment>
<dbReference type="EMBL" id="CAWUPB010000994">
    <property type="protein sequence ID" value="CAK7336388.1"/>
    <property type="molecule type" value="Genomic_DNA"/>
</dbReference>
<sequence length="95" mass="10558">MTRKRRESGMGGKTGKANTKKPSIPQICVPILVSGLPSCLTNAVAKEYKVASKRFQACWQCCPFHLLWGSKIVDAECLNNKYLSPNYLQELEGLI</sequence>
<protein>
    <submittedName>
        <fullName evidence="2">Uncharacterized protein</fullName>
    </submittedName>
</protein>
<name>A0AAV1RLY3_9ROSI</name>